<dbReference type="AlphaFoldDB" id="A0A8H5HN20"/>
<name>A0A8H5HN20_9AGAR</name>
<dbReference type="InterPro" id="IPR000210">
    <property type="entry name" value="BTB/POZ_dom"/>
</dbReference>
<organism evidence="2 3">
    <name type="scientific">Collybiopsis confluens</name>
    <dbReference type="NCBI Taxonomy" id="2823264"/>
    <lineage>
        <taxon>Eukaryota</taxon>
        <taxon>Fungi</taxon>
        <taxon>Dikarya</taxon>
        <taxon>Basidiomycota</taxon>
        <taxon>Agaricomycotina</taxon>
        <taxon>Agaricomycetes</taxon>
        <taxon>Agaricomycetidae</taxon>
        <taxon>Agaricales</taxon>
        <taxon>Marasmiineae</taxon>
        <taxon>Omphalotaceae</taxon>
        <taxon>Collybiopsis</taxon>
    </lineage>
</organism>
<sequence length="370" mass="41858">MNIPESVPNVLPIVKNEDFWFNDGNIVLLAGSFAFKIHRGQLRRHSEFFDGMFDIPQPNEQDTMEGCPSVEMTDSPDDLYHFLSALYDGLYPSFPRPTYFSRLAAVCRLSTKYLVSHLHQQCIERFSLDWPSTLKGWDARETEALGLQGCYSPRQYTPHPILMIDLSIELHLDKFLPSAFYDLSRYGPSKIMYGTQGNGSALSSPEQEPRFVCLSNQLFVRTLHGRERGQRFLLDFLANHVEKRRPSPRCLYTQSPLHPSLLKSHPCIRAFQQIYIDIFRSIGGVSIGRDADPLFTISQAMDRLTRPGTVEDERTKAFICGSCKVDFLVDCSRGREAAWACIPGWFGLEEIVEGWGGSGTGTSNGDSHDD</sequence>
<dbReference type="Gene3D" id="3.30.710.10">
    <property type="entry name" value="Potassium Channel Kv1.1, Chain A"/>
    <property type="match status" value="1"/>
</dbReference>
<keyword evidence="3" id="KW-1185">Reference proteome</keyword>
<feature type="domain" description="BTB" evidence="1">
    <location>
        <begin position="24"/>
        <end position="89"/>
    </location>
</feature>
<dbReference type="Proteomes" id="UP000518752">
    <property type="component" value="Unassembled WGS sequence"/>
</dbReference>
<dbReference type="PROSITE" id="PS50097">
    <property type="entry name" value="BTB"/>
    <property type="match status" value="1"/>
</dbReference>
<reference evidence="2 3" key="1">
    <citation type="journal article" date="2020" name="ISME J.">
        <title>Uncovering the hidden diversity of litter-decomposition mechanisms in mushroom-forming fungi.</title>
        <authorList>
            <person name="Floudas D."/>
            <person name="Bentzer J."/>
            <person name="Ahren D."/>
            <person name="Johansson T."/>
            <person name="Persson P."/>
            <person name="Tunlid A."/>
        </authorList>
    </citation>
    <scope>NUCLEOTIDE SEQUENCE [LARGE SCALE GENOMIC DNA]</scope>
    <source>
        <strain evidence="2 3">CBS 406.79</strain>
    </source>
</reference>
<protein>
    <recommendedName>
        <fullName evidence="1">BTB domain-containing protein</fullName>
    </recommendedName>
</protein>
<dbReference type="SUPFAM" id="SSF54695">
    <property type="entry name" value="POZ domain"/>
    <property type="match status" value="1"/>
</dbReference>
<dbReference type="Pfam" id="PF00651">
    <property type="entry name" value="BTB"/>
    <property type="match status" value="1"/>
</dbReference>
<dbReference type="InterPro" id="IPR011333">
    <property type="entry name" value="SKP1/BTB/POZ_sf"/>
</dbReference>
<gene>
    <name evidence="2" type="ORF">D9757_005839</name>
</gene>
<dbReference type="OrthoDB" id="3220652at2759"/>
<accession>A0A8H5HN20</accession>
<dbReference type="EMBL" id="JAACJN010000035">
    <property type="protein sequence ID" value="KAF5386491.1"/>
    <property type="molecule type" value="Genomic_DNA"/>
</dbReference>
<comment type="caution">
    <text evidence="2">The sequence shown here is derived from an EMBL/GenBank/DDBJ whole genome shotgun (WGS) entry which is preliminary data.</text>
</comment>
<evidence type="ECO:0000313" key="3">
    <source>
        <dbReference type="Proteomes" id="UP000518752"/>
    </source>
</evidence>
<evidence type="ECO:0000313" key="2">
    <source>
        <dbReference type="EMBL" id="KAF5386491.1"/>
    </source>
</evidence>
<proteinExistence type="predicted"/>
<evidence type="ECO:0000259" key="1">
    <source>
        <dbReference type="PROSITE" id="PS50097"/>
    </source>
</evidence>